<evidence type="ECO:0000256" key="3">
    <source>
        <dbReference type="ARBA" id="ARBA00023163"/>
    </source>
</evidence>
<feature type="domain" description="HTH iclR-type" evidence="4">
    <location>
        <begin position="16"/>
        <end position="78"/>
    </location>
</feature>
<dbReference type="FunFam" id="1.10.10.10:FF:000056">
    <property type="entry name" value="IclR family transcriptional regulator"/>
    <property type="match status" value="1"/>
</dbReference>
<sequence length="274" mass="29285">MHLLPGSPFFFPNDMTAILERSFKVLEHLAGHPEGRALSALSAELEMPLSATHRLLTELIRCGYVRQDQSHGDYMLTIKLVSLGLSFLSNSGIVDIAQPLLDKLAAESGELVRLAVVDGDELTFVAKAQGATRGLRYDPDMGLSVNLSCSSAGHAWLSTMTDEQALQLVARQGFGKPEDYGPKAPTTVKALLAYLRAARKRGFAMINEVFAPAMTAMAAPVRSGNGAVIGVITIAGPLVRLTEERMLELGPVLLLSAEDVALASGASALFKRRA</sequence>
<evidence type="ECO:0000259" key="4">
    <source>
        <dbReference type="PROSITE" id="PS51077"/>
    </source>
</evidence>
<dbReference type="PROSITE" id="PS51077">
    <property type="entry name" value="HTH_ICLR"/>
    <property type="match status" value="1"/>
</dbReference>
<dbReference type="GO" id="GO:0003700">
    <property type="term" value="F:DNA-binding transcription factor activity"/>
    <property type="evidence" value="ECO:0007669"/>
    <property type="project" value="TreeGrafter"/>
</dbReference>
<dbReference type="GO" id="GO:0003677">
    <property type="term" value="F:DNA binding"/>
    <property type="evidence" value="ECO:0007669"/>
    <property type="project" value="UniProtKB-KW"/>
</dbReference>
<feature type="domain" description="IclR-ED" evidence="5">
    <location>
        <begin position="79"/>
        <end position="266"/>
    </location>
</feature>
<dbReference type="Pfam" id="PF09339">
    <property type="entry name" value="HTH_IclR"/>
    <property type="match status" value="1"/>
</dbReference>
<dbReference type="SMART" id="SM00346">
    <property type="entry name" value="HTH_ICLR"/>
    <property type="match status" value="1"/>
</dbReference>
<dbReference type="Gene3D" id="3.30.450.40">
    <property type="match status" value="1"/>
</dbReference>
<dbReference type="EMBL" id="LR743508">
    <property type="protein sequence ID" value="CAA2109585.1"/>
    <property type="molecule type" value="Genomic_DNA"/>
</dbReference>
<dbReference type="Pfam" id="PF01614">
    <property type="entry name" value="IclR_C"/>
    <property type="match status" value="1"/>
</dbReference>
<proteinExistence type="predicted"/>
<dbReference type="InterPro" id="IPR050707">
    <property type="entry name" value="HTH_MetabolicPath_Reg"/>
</dbReference>
<dbReference type="SUPFAM" id="SSF55781">
    <property type="entry name" value="GAF domain-like"/>
    <property type="match status" value="1"/>
</dbReference>
<evidence type="ECO:0000259" key="5">
    <source>
        <dbReference type="PROSITE" id="PS51078"/>
    </source>
</evidence>
<dbReference type="PANTHER" id="PTHR30136">
    <property type="entry name" value="HELIX-TURN-HELIX TRANSCRIPTIONAL REGULATOR, ICLR FAMILY"/>
    <property type="match status" value="1"/>
</dbReference>
<dbReference type="AlphaFoldDB" id="A0A679JA07"/>
<evidence type="ECO:0000256" key="1">
    <source>
        <dbReference type="ARBA" id="ARBA00023015"/>
    </source>
</evidence>
<dbReference type="InterPro" id="IPR036388">
    <property type="entry name" value="WH-like_DNA-bd_sf"/>
</dbReference>
<dbReference type="SUPFAM" id="SSF46785">
    <property type="entry name" value="Winged helix' DNA-binding domain"/>
    <property type="match status" value="1"/>
</dbReference>
<evidence type="ECO:0000256" key="2">
    <source>
        <dbReference type="ARBA" id="ARBA00023125"/>
    </source>
</evidence>
<evidence type="ECO:0000313" key="6">
    <source>
        <dbReference type="EMBL" id="CAA2109585.1"/>
    </source>
</evidence>
<dbReference type="InterPro" id="IPR029016">
    <property type="entry name" value="GAF-like_dom_sf"/>
</dbReference>
<dbReference type="PANTHER" id="PTHR30136:SF35">
    <property type="entry name" value="HTH-TYPE TRANSCRIPTIONAL REGULATOR RV1719"/>
    <property type="match status" value="1"/>
</dbReference>
<name>A0A679JA07_VARPD</name>
<accession>A0A679JA07</accession>
<gene>
    <name evidence="6" type="primary">iclR_4</name>
    <name evidence="6" type="ORF">VVAX_05856</name>
</gene>
<dbReference type="InterPro" id="IPR014757">
    <property type="entry name" value="Tscrpt_reg_IclR_C"/>
</dbReference>
<protein>
    <submittedName>
        <fullName evidence="6">Acetate operon repressor</fullName>
    </submittedName>
</protein>
<organism evidence="6">
    <name type="scientific">Variovorax paradoxus</name>
    <dbReference type="NCBI Taxonomy" id="34073"/>
    <lineage>
        <taxon>Bacteria</taxon>
        <taxon>Pseudomonadati</taxon>
        <taxon>Pseudomonadota</taxon>
        <taxon>Betaproteobacteria</taxon>
        <taxon>Burkholderiales</taxon>
        <taxon>Comamonadaceae</taxon>
        <taxon>Variovorax</taxon>
    </lineage>
</organism>
<dbReference type="InterPro" id="IPR005471">
    <property type="entry name" value="Tscrpt_reg_IclR_N"/>
</dbReference>
<dbReference type="GO" id="GO:0045892">
    <property type="term" value="P:negative regulation of DNA-templated transcription"/>
    <property type="evidence" value="ECO:0007669"/>
    <property type="project" value="TreeGrafter"/>
</dbReference>
<dbReference type="Gene3D" id="1.10.10.10">
    <property type="entry name" value="Winged helix-like DNA-binding domain superfamily/Winged helix DNA-binding domain"/>
    <property type="match status" value="1"/>
</dbReference>
<keyword evidence="2" id="KW-0238">DNA-binding</keyword>
<keyword evidence="1" id="KW-0805">Transcription regulation</keyword>
<dbReference type="InterPro" id="IPR036390">
    <property type="entry name" value="WH_DNA-bd_sf"/>
</dbReference>
<reference evidence="6" key="1">
    <citation type="submission" date="2019-12" db="EMBL/GenBank/DDBJ databases">
        <authorList>
            <person name="Cremers G."/>
        </authorList>
    </citation>
    <scope>NUCLEOTIDE SEQUENCE</scope>
    <source>
        <strain evidence="6">Vvax</strain>
    </source>
</reference>
<keyword evidence="3" id="KW-0804">Transcription</keyword>
<dbReference type="PROSITE" id="PS51078">
    <property type="entry name" value="ICLR_ED"/>
    <property type="match status" value="1"/>
</dbReference>